<dbReference type="RefSeq" id="WP_173156907.1">
    <property type="nucleotide sequence ID" value="NZ_AP022871.1"/>
</dbReference>
<keyword evidence="4 7" id="KW-1133">Transmembrane helix</keyword>
<dbReference type="PANTHER" id="PTHR30213">
    <property type="entry name" value="INNER MEMBRANE PROTEIN YHJD"/>
    <property type="match status" value="1"/>
</dbReference>
<dbReference type="GO" id="GO:0005886">
    <property type="term" value="C:plasma membrane"/>
    <property type="evidence" value="ECO:0007669"/>
    <property type="project" value="UniProtKB-SubCell"/>
</dbReference>
<dbReference type="Pfam" id="PF03631">
    <property type="entry name" value="Virul_fac_BrkB"/>
    <property type="match status" value="1"/>
</dbReference>
<keyword evidence="5 7" id="KW-0472">Membrane</keyword>
<feature type="transmembrane region" description="Helical" evidence="7">
    <location>
        <begin position="246"/>
        <end position="263"/>
    </location>
</feature>
<evidence type="ECO:0000256" key="2">
    <source>
        <dbReference type="ARBA" id="ARBA00022475"/>
    </source>
</evidence>
<dbReference type="EMBL" id="AP022871">
    <property type="protein sequence ID" value="BCB85307.1"/>
    <property type="molecule type" value="Genomic_DNA"/>
</dbReference>
<accession>A0A6F8YGW3</accession>
<feature type="transmembrane region" description="Helical" evidence="7">
    <location>
        <begin position="216"/>
        <end position="234"/>
    </location>
</feature>
<dbReference type="Proteomes" id="UP000503011">
    <property type="component" value="Chromosome"/>
</dbReference>
<protein>
    <submittedName>
        <fullName evidence="8">Membrane protein</fullName>
    </submittedName>
</protein>
<dbReference type="PANTHER" id="PTHR30213:SF1">
    <property type="entry name" value="INNER MEMBRANE PROTEIN YHJD"/>
    <property type="match status" value="1"/>
</dbReference>
<keyword evidence="9" id="KW-1185">Reference proteome</keyword>
<feature type="compositionally biased region" description="Acidic residues" evidence="6">
    <location>
        <begin position="284"/>
        <end position="297"/>
    </location>
</feature>
<evidence type="ECO:0000256" key="7">
    <source>
        <dbReference type="SAM" id="Phobius"/>
    </source>
</evidence>
<comment type="subcellular location">
    <subcellularLocation>
        <location evidence="1">Cell membrane</location>
        <topology evidence="1">Multi-pass membrane protein</topology>
    </subcellularLocation>
</comment>
<evidence type="ECO:0000256" key="6">
    <source>
        <dbReference type="SAM" id="MobiDB-lite"/>
    </source>
</evidence>
<dbReference type="AlphaFoldDB" id="A0A6F8YGW3"/>
<dbReference type="KEGG" id="psuu:Psuf_026200"/>
<feature type="transmembrane region" description="Helical" evidence="7">
    <location>
        <begin position="43"/>
        <end position="66"/>
    </location>
</feature>
<evidence type="ECO:0000256" key="5">
    <source>
        <dbReference type="ARBA" id="ARBA00023136"/>
    </source>
</evidence>
<feature type="transmembrane region" description="Helical" evidence="7">
    <location>
        <begin position="179"/>
        <end position="204"/>
    </location>
</feature>
<reference evidence="8 9" key="2">
    <citation type="submission" date="2020-03" db="EMBL/GenBank/DDBJ databases">
        <authorList>
            <person name="Ichikawa N."/>
            <person name="Kimura A."/>
            <person name="Kitahashi Y."/>
            <person name="Uohara A."/>
        </authorList>
    </citation>
    <scope>NUCLEOTIDE SEQUENCE [LARGE SCALE GENOMIC DNA]</scope>
    <source>
        <strain evidence="8 9">NBRC 105367</strain>
    </source>
</reference>
<sequence length="316" mass="34068">MNIVARLESGISGGLDAARRRSRAFDHLYRALDRYGAVLAGRLAAAIAYYGFFAVFALGLVAYWAFGFVLNRSEPLRRAVDDFLNQNLPFLQLQQIQESSGTIGVVGLLTLVFTGIGWVEAIRSSQRALYGVPQQPGNLVVRRVFDMAVLVAVFALLAISVAAADAIKAFLRWLVGQEGSLVLTIVGWGLTVVFNMVLAAALLVVIPRLRMPLRRLYPSVLLVAIGITILNTAGREYVIRVDRNPAYTVVTGAVGLLLYLYLLNQLLLLGAALAATSTHGEVTDLAEGDASEGDAGDPPEANLSENKDPRRPDTSS</sequence>
<feature type="transmembrane region" description="Helical" evidence="7">
    <location>
        <begin position="103"/>
        <end position="123"/>
    </location>
</feature>
<dbReference type="PIRSF" id="PIRSF035875">
    <property type="entry name" value="RNase_BN"/>
    <property type="match status" value="1"/>
</dbReference>
<organism evidence="8 9">
    <name type="scientific">Phytohabitans suffuscus</name>
    <dbReference type="NCBI Taxonomy" id="624315"/>
    <lineage>
        <taxon>Bacteria</taxon>
        <taxon>Bacillati</taxon>
        <taxon>Actinomycetota</taxon>
        <taxon>Actinomycetes</taxon>
        <taxon>Micromonosporales</taxon>
        <taxon>Micromonosporaceae</taxon>
    </lineage>
</organism>
<evidence type="ECO:0000256" key="4">
    <source>
        <dbReference type="ARBA" id="ARBA00022989"/>
    </source>
</evidence>
<feature type="compositionally biased region" description="Basic and acidic residues" evidence="6">
    <location>
        <begin position="305"/>
        <end position="316"/>
    </location>
</feature>
<evidence type="ECO:0000256" key="1">
    <source>
        <dbReference type="ARBA" id="ARBA00004651"/>
    </source>
</evidence>
<gene>
    <name evidence="8" type="ORF">Psuf_026200</name>
</gene>
<name>A0A6F8YGW3_9ACTN</name>
<evidence type="ECO:0000256" key="3">
    <source>
        <dbReference type="ARBA" id="ARBA00022692"/>
    </source>
</evidence>
<feature type="region of interest" description="Disordered" evidence="6">
    <location>
        <begin position="284"/>
        <end position="316"/>
    </location>
</feature>
<keyword evidence="2" id="KW-1003">Cell membrane</keyword>
<keyword evidence="3 7" id="KW-0812">Transmembrane</keyword>
<evidence type="ECO:0000313" key="8">
    <source>
        <dbReference type="EMBL" id="BCB85307.1"/>
    </source>
</evidence>
<dbReference type="InterPro" id="IPR017039">
    <property type="entry name" value="Virul_fac_BrkB"/>
</dbReference>
<evidence type="ECO:0000313" key="9">
    <source>
        <dbReference type="Proteomes" id="UP000503011"/>
    </source>
</evidence>
<feature type="transmembrane region" description="Helical" evidence="7">
    <location>
        <begin position="144"/>
        <end position="167"/>
    </location>
</feature>
<reference evidence="8 9" key="1">
    <citation type="submission" date="2020-03" db="EMBL/GenBank/DDBJ databases">
        <title>Whole genome shotgun sequence of Phytohabitans suffuscus NBRC 105367.</title>
        <authorList>
            <person name="Komaki H."/>
            <person name="Tamura T."/>
        </authorList>
    </citation>
    <scope>NUCLEOTIDE SEQUENCE [LARGE SCALE GENOMIC DNA]</scope>
    <source>
        <strain evidence="8 9">NBRC 105367</strain>
    </source>
</reference>
<proteinExistence type="predicted"/>